<dbReference type="Proteomes" id="UP001054801">
    <property type="component" value="Chromosome"/>
</dbReference>
<dbReference type="EMBL" id="CP091244">
    <property type="protein sequence ID" value="UJS23532.1"/>
    <property type="molecule type" value="Genomic_DNA"/>
</dbReference>
<proteinExistence type="predicted"/>
<organism evidence="2 3">
    <name type="scientific">Thiothrix winogradskyi</name>
    <dbReference type="NCBI Taxonomy" id="96472"/>
    <lineage>
        <taxon>Bacteria</taxon>
        <taxon>Pseudomonadati</taxon>
        <taxon>Pseudomonadota</taxon>
        <taxon>Gammaproteobacteria</taxon>
        <taxon>Thiotrichales</taxon>
        <taxon>Thiotrichaceae</taxon>
        <taxon>Thiothrix</taxon>
    </lineage>
</organism>
<keyword evidence="3" id="KW-1185">Reference proteome</keyword>
<dbReference type="NCBIfam" id="TIGR02780">
    <property type="entry name" value="TrbJ_Ti"/>
    <property type="match status" value="1"/>
</dbReference>
<protein>
    <submittedName>
        <fullName evidence="2">P-type conjugative transfer protein TrbJ</fullName>
    </submittedName>
</protein>
<accession>A0ABY3SX73</accession>
<dbReference type="InterPro" id="IPR014147">
    <property type="entry name" value="T4SS_TrbJ"/>
</dbReference>
<dbReference type="RefSeq" id="WP_236497709.1">
    <property type="nucleotide sequence ID" value="NZ_CP091244.1"/>
</dbReference>
<name>A0ABY3SX73_9GAMM</name>
<feature type="signal peptide" evidence="1">
    <location>
        <begin position="1"/>
        <end position="26"/>
    </location>
</feature>
<evidence type="ECO:0000256" key="1">
    <source>
        <dbReference type="SAM" id="SignalP"/>
    </source>
</evidence>
<gene>
    <name evidence="2" type="primary">trbJ</name>
    <name evidence="2" type="ORF">L2Y54_16510</name>
</gene>
<keyword evidence="1" id="KW-0732">Signal</keyword>
<feature type="chain" id="PRO_5045896377" evidence="1">
    <location>
        <begin position="27"/>
        <end position="261"/>
    </location>
</feature>
<sequence>MNTSKILPIYFSVALSLSALPLHSYAAGGGVSALTGAKEWTQLANNAELIAIYGQEAKNLLESIKQTETMLTNLKTLPDFAKTGLKADVMKLQAIVQAGNALSYAAANIEGDFNTAFKGAFGYDAPMTRQEWVDQHQSLTMTTQDTVLASLKAANLQNSMFDSEAALLEGLEGQLSSAEGTNEILQAAGGIAAQQVASLNKMRQLTASNMQMQAAKIAADEDRQAAALAEEERFKGRTGAGNKITVDPNNAERVVPTFQFK</sequence>
<reference evidence="2" key="1">
    <citation type="journal article" date="2022" name="Microorganisms">
        <title>Two New Species of Filamentous Sulfur Bacteria of the Genus Thiothrix, Thiothrix winogradskyi sp. nov. and 'Candidatus Thiothrix sulfatifontis' sp. nov.</title>
        <authorList>
            <person name="Ravin N.V."/>
            <person name="Rossetti S."/>
            <person name="Beletsky A.V."/>
            <person name="Kadnikov V.V."/>
            <person name="Rudenko T.S."/>
            <person name="Smolyakov D.D."/>
            <person name="Moskvitina M.I."/>
            <person name="Gureeva M.V."/>
            <person name="Mardanov A.V."/>
            <person name="Grabovich M.Y."/>
        </authorList>
    </citation>
    <scope>NUCLEOTIDE SEQUENCE</scope>
    <source>
        <strain evidence="2">CT3</strain>
    </source>
</reference>
<evidence type="ECO:0000313" key="2">
    <source>
        <dbReference type="EMBL" id="UJS23532.1"/>
    </source>
</evidence>
<evidence type="ECO:0000313" key="3">
    <source>
        <dbReference type="Proteomes" id="UP001054801"/>
    </source>
</evidence>